<accession>W8BTE8</accession>
<organism evidence="1">
    <name type="scientific">Ceratitis capitata</name>
    <name type="common">Mediterranean fruit fly</name>
    <name type="synonym">Tephritis capitata</name>
    <dbReference type="NCBI Taxonomy" id="7213"/>
    <lineage>
        <taxon>Eukaryota</taxon>
        <taxon>Metazoa</taxon>
        <taxon>Ecdysozoa</taxon>
        <taxon>Arthropoda</taxon>
        <taxon>Hexapoda</taxon>
        <taxon>Insecta</taxon>
        <taxon>Pterygota</taxon>
        <taxon>Neoptera</taxon>
        <taxon>Endopterygota</taxon>
        <taxon>Diptera</taxon>
        <taxon>Brachycera</taxon>
        <taxon>Muscomorpha</taxon>
        <taxon>Tephritoidea</taxon>
        <taxon>Tephritidae</taxon>
        <taxon>Ceratitis</taxon>
        <taxon>Ceratitis</taxon>
    </lineage>
</organism>
<reference evidence="1" key="1">
    <citation type="submission" date="2013-07" db="EMBL/GenBank/DDBJ databases">
        <authorList>
            <person name="Geib S."/>
        </authorList>
    </citation>
    <scope>NUCLEOTIDE SEQUENCE</scope>
</reference>
<dbReference type="AlphaFoldDB" id="W8BTE8"/>
<reference evidence="1" key="2">
    <citation type="journal article" date="2014" name="BMC Genomics">
        <title>A genomic perspective to assessing quality of mass-reared SIT flies used in Mediterranean fruit fly (Ceratitis capitata) eradication in California.</title>
        <authorList>
            <person name="Calla B."/>
            <person name="Hall B."/>
            <person name="Hou S."/>
            <person name="Geib S.M."/>
        </authorList>
    </citation>
    <scope>NUCLEOTIDE SEQUENCE</scope>
</reference>
<protein>
    <submittedName>
        <fullName evidence="1">Uncharacterized protein</fullName>
    </submittedName>
</protein>
<sequence>MLNENKKITIKLFLASCSKNIKELRKVLKETLNIDLKLKRSHHIDDIASEAATIPPTKITPKTYKEQFNADVGQNVCCQLNKELVNINANAEVGTVQSFDTRHQQALNFTAELSRAVKKLVKECALPPSLHTIPSETSNAKQETYPKLVNCYPPYVVIGPNGTRILAKDFNKIDWKTCKGATRKLIGFIFSREAILDTDFAKYSLDPDRLADMEHCLLAKTNGNLYQIQKAFAEKFIDIHMKFYRKHYK</sequence>
<dbReference type="OrthoDB" id="8186171at2759"/>
<dbReference type="EMBL" id="GAMC01004108">
    <property type="protein sequence ID" value="JAC02448.1"/>
    <property type="molecule type" value="mRNA"/>
</dbReference>
<dbReference type="Gene3D" id="1.10.10.2590">
    <property type="entry name" value="BEN domain"/>
    <property type="match status" value="1"/>
</dbReference>
<name>W8BTE8_CERCA</name>
<proteinExistence type="evidence at transcript level"/>
<evidence type="ECO:0000313" key="1">
    <source>
        <dbReference type="EMBL" id="JAC02448.1"/>
    </source>
</evidence>